<dbReference type="PANTHER" id="PTHR45953">
    <property type="entry name" value="IDURONATE 2-SULFATASE"/>
    <property type="match status" value="1"/>
</dbReference>
<dbReference type="InterPro" id="IPR000917">
    <property type="entry name" value="Sulfatase_N"/>
</dbReference>
<evidence type="ECO:0000256" key="9">
    <source>
        <dbReference type="ARBA" id="ARBA00023157"/>
    </source>
</evidence>
<comment type="subunit">
    <text evidence="14">Monomer. The 58-kDa mature form is composed of two chains resulting from proteolitic processing, the 42-kDa chain and the 14-kDa chain that remain stably associated and form the 58-kDa intermediate form which is enzymatically active.</text>
</comment>
<comment type="similarity">
    <text evidence="3">Belongs to the sulfatase family.</text>
</comment>
<accession>A0AAD9KF72</accession>
<evidence type="ECO:0000313" key="20">
    <source>
        <dbReference type="Proteomes" id="UP001208570"/>
    </source>
</evidence>
<evidence type="ECO:0000256" key="8">
    <source>
        <dbReference type="ARBA" id="ARBA00023145"/>
    </source>
</evidence>
<dbReference type="EMBL" id="JAODUP010000002">
    <property type="protein sequence ID" value="KAK2170554.1"/>
    <property type="molecule type" value="Genomic_DNA"/>
</dbReference>
<keyword evidence="20" id="KW-1185">Reference proteome</keyword>
<dbReference type="GO" id="GO:0043202">
    <property type="term" value="C:lysosomal lumen"/>
    <property type="evidence" value="ECO:0007669"/>
    <property type="project" value="UniProtKB-ARBA"/>
</dbReference>
<evidence type="ECO:0000256" key="13">
    <source>
        <dbReference type="ARBA" id="ARBA00056350"/>
    </source>
</evidence>
<dbReference type="PANTHER" id="PTHR45953:SF1">
    <property type="entry name" value="IDURONATE 2-SULFATASE"/>
    <property type="match status" value="1"/>
</dbReference>
<dbReference type="InterPro" id="IPR017850">
    <property type="entry name" value="Alkaline_phosphatase_core_sf"/>
</dbReference>
<dbReference type="InterPro" id="IPR024607">
    <property type="entry name" value="Sulfatase_CS"/>
</dbReference>
<evidence type="ECO:0000256" key="17">
    <source>
        <dbReference type="ARBA" id="ARBA00081076"/>
    </source>
</evidence>
<evidence type="ECO:0000259" key="18">
    <source>
        <dbReference type="Pfam" id="PF00884"/>
    </source>
</evidence>
<proteinExistence type="inferred from homology"/>
<comment type="subcellular location">
    <subcellularLocation>
        <location evidence="2">Lysosome</location>
    </subcellularLocation>
</comment>
<evidence type="ECO:0000256" key="4">
    <source>
        <dbReference type="ARBA" id="ARBA00022723"/>
    </source>
</evidence>
<evidence type="ECO:0000256" key="15">
    <source>
        <dbReference type="ARBA" id="ARBA00066413"/>
    </source>
</evidence>
<reference evidence="19" key="1">
    <citation type="journal article" date="2023" name="Mol. Biol. Evol.">
        <title>Third-Generation Sequencing Reveals the Adaptive Role of the Epigenome in Three Deep-Sea Polychaetes.</title>
        <authorList>
            <person name="Perez M."/>
            <person name="Aroh O."/>
            <person name="Sun Y."/>
            <person name="Lan Y."/>
            <person name="Juniper S.K."/>
            <person name="Young C.R."/>
            <person name="Angers B."/>
            <person name="Qian P.Y."/>
        </authorList>
    </citation>
    <scope>NUCLEOTIDE SEQUENCE</scope>
    <source>
        <strain evidence="19">P08H-3</strain>
    </source>
</reference>
<evidence type="ECO:0000256" key="10">
    <source>
        <dbReference type="ARBA" id="ARBA00023180"/>
    </source>
</evidence>
<dbReference type="Pfam" id="PF00884">
    <property type="entry name" value="Sulfatase"/>
    <property type="match status" value="1"/>
</dbReference>
<evidence type="ECO:0000313" key="19">
    <source>
        <dbReference type="EMBL" id="KAK2170554.1"/>
    </source>
</evidence>
<keyword evidence="8" id="KW-0865">Zymogen</keyword>
<dbReference type="Gene3D" id="3.40.720.10">
    <property type="entry name" value="Alkaline Phosphatase, subunit A"/>
    <property type="match status" value="1"/>
</dbReference>
<evidence type="ECO:0000256" key="2">
    <source>
        <dbReference type="ARBA" id="ARBA00004371"/>
    </source>
</evidence>
<feature type="domain" description="Sulfatase N-terminal" evidence="18">
    <location>
        <begin position="9"/>
        <end position="395"/>
    </location>
</feature>
<evidence type="ECO:0000256" key="5">
    <source>
        <dbReference type="ARBA" id="ARBA00022729"/>
    </source>
</evidence>
<sequence length="539" mass="61712">MSCGWAFQPNILFIVIDDLRTSLNCYDDPDVLSPNIDQLASKSIKFNHAYVQQAICGPSRTSFLTSRRPDTTHLYDFQSYWRVAAGNFTTLPQYFKQNGYHTASVGKVFHPGKASGGNDDFPYSWSQPPYHPPTEVYRNYKVCRGGWDDKLHRNIICPIDVNEQPGGSLPDIQSAQYAVKFLKNVSHGHIQRPFFLAVGFHKPHIPLKYPQQYLRFYPLSRIKLATDPDLPPGMPKVAWNVWSDVTSREDIKRLNVSFPYGPMPDEYQYLIRQSYFAATTYMDSLVGKVLSALDTEGLANDTIVIFLSDHGWSLGEHQEWAKYSNFEVVTRVPLILYVPKVTHFPDSISPTFPYVDVLDSIKTMPNFTNRNTAGSTSDALVELVDLFPTLVDLAGLTAIPTCPLHSNKVDLCTEGHSFAALLTELRQSNQRVRNWHKKAAFSQYPRPAFYPQADSYYTRLRDIKIMGYSMRTENYRYTEWVSFNRTSFSGDWNHIYARELYLSDTDPNEDINRAYEHGYQELVQNASHLLHLGWSSSLL</sequence>
<keyword evidence="11" id="KW-0458">Lysosome</keyword>
<keyword evidence="4" id="KW-0479">Metal-binding</keyword>
<evidence type="ECO:0000256" key="11">
    <source>
        <dbReference type="ARBA" id="ARBA00023228"/>
    </source>
</evidence>
<comment type="cofactor">
    <cofactor evidence="1">
        <name>Ca(2+)</name>
        <dbReference type="ChEBI" id="CHEBI:29108"/>
    </cofactor>
</comment>
<evidence type="ECO:0000256" key="14">
    <source>
        <dbReference type="ARBA" id="ARBA00062513"/>
    </source>
</evidence>
<evidence type="ECO:0000256" key="6">
    <source>
        <dbReference type="ARBA" id="ARBA00022801"/>
    </source>
</evidence>
<keyword evidence="10" id="KW-0325">Glycoprotein</keyword>
<dbReference type="SUPFAM" id="SSF53649">
    <property type="entry name" value="Alkaline phosphatase-like"/>
    <property type="match status" value="1"/>
</dbReference>
<dbReference type="GO" id="GO:0046872">
    <property type="term" value="F:metal ion binding"/>
    <property type="evidence" value="ECO:0007669"/>
    <property type="project" value="UniProtKB-KW"/>
</dbReference>
<gene>
    <name evidence="19" type="ORF">LSH36_2g10088</name>
</gene>
<evidence type="ECO:0000256" key="7">
    <source>
        <dbReference type="ARBA" id="ARBA00022837"/>
    </source>
</evidence>
<dbReference type="InterPro" id="IPR035874">
    <property type="entry name" value="IDS"/>
</dbReference>
<dbReference type="FunFam" id="3.40.720.10:FF:000027">
    <property type="entry name" value="iduronate 2-sulfatase"/>
    <property type="match status" value="1"/>
</dbReference>
<dbReference type="GO" id="GO:0004423">
    <property type="term" value="F:iduronate-2-sulfatase activity"/>
    <property type="evidence" value="ECO:0007669"/>
    <property type="project" value="UniProtKB-EC"/>
</dbReference>
<evidence type="ECO:0000256" key="16">
    <source>
        <dbReference type="ARBA" id="ARBA00068336"/>
    </source>
</evidence>
<evidence type="ECO:0000256" key="12">
    <source>
        <dbReference type="ARBA" id="ARBA00050460"/>
    </source>
</evidence>
<keyword evidence="7" id="KW-0106">Calcium</keyword>
<dbReference type="CDD" id="cd16030">
    <property type="entry name" value="iduronate-2-sulfatase"/>
    <property type="match status" value="1"/>
</dbReference>
<dbReference type="PROSITE" id="PS00149">
    <property type="entry name" value="SULFATASE_2"/>
    <property type="match status" value="1"/>
</dbReference>
<dbReference type="AlphaFoldDB" id="A0AAD9KF72"/>
<dbReference type="Proteomes" id="UP001208570">
    <property type="component" value="Unassembled WGS sequence"/>
</dbReference>
<comment type="catalytic activity">
    <reaction evidence="12">
        <text>Hydrolysis of the 2-sulfate groups of the L-iduronate 2-sulfate units of dermatan sulfate, heparan sulfate and heparin.</text>
        <dbReference type="EC" id="3.1.6.13"/>
    </reaction>
</comment>
<keyword evidence="6" id="KW-0378">Hydrolase</keyword>
<dbReference type="EC" id="3.1.6.13" evidence="15"/>
<keyword evidence="9" id="KW-1015">Disulfide bond</keyword>
<evidence type="ECO:0000256" key="3">
    <source>
        <dbReference type="ARBA" id="ARBA00008779"/>
    </source>
</evidence>
<keyword evidence="5" id="KW-0732">Signal</keyword>
<name>A0AAD9KF72_9ANNE</name>
<evidence type="ECO:0000256" key="1">
    <source>
        <dbReference type="ARBA" id="ARBA00001913"/>
    </source>
</evidence>
<dbReference type="GO" id="GO:1901136">
    <property type="term" value="P:carbohydrate derivative catabolic process"/>
    <property type="evidence" value="ECO:0007669"/>
    <property type="project" value="UniProtKB-ARBA"/>
</dbReference>
<organism evidence="19 20">
    <name type="scientific">Paralvinella palmiformis</name>
    <dbReference type="NCBI Taxonomy" id="53620"/>
    <lineage>
        <taxon>Eukaryota</taxon>
        <taxon>Metazoa</taxon>
        <taxon>Spiralia</taxon>
        <taxon>Lophotrochozoa</taxon>
        <taxon>Annelida</taxon>
        <taxon>Polychaeta</taxon>
        <taxon>Sedentaria</taxon>
        <taxon>Canalipalpata</taxon>
        <taxon>Terebellida</taxon>
        <taxon>Terebelliformia</taxon>
        <taxon>Alvinellidae</taxon>
        <taxon>Paralvinella</taxon>
    </lineage>
</organism>
<comment type="function">
    <text evidence="13">Lysosomal enzyme involved in the degradation pathway of dermatan sulfate and heparan sulfate.</text>
</comment>
<comment type="caution">
    <text evidence="19">The sequence shown here is derived from an EMBL/GenBank/DDBJ whole genome shotgun (WGS) entry which is preliminary data.</text>
</comment>
<protein>
    <recommendedName>
        <fullName evidence="16">Iduronate 2-sulfatase</fullName>
        <ecNumber evidence="15">3.1.6.13</ecNumber>
    </recommendedName>
    <alternativeName>
        <fullName evidence="17">Alpha-L-iduronate sulfate sulfatase</fullName>
    </alternativeName>
</protein>